<protein>
    <submittedName>
        <fullName evidence="1">Uncharacterized protein</fullName>
    </submittedName>
</protein>
<evidence type="ECO:0000313" key="1">
    <source>
        <dbReference type="EMBL" id="MCS5736439.1"/>
    </source>
</evidence>
<keyword evidence="2" id="KW-1185">Reference proteome</keyword>
<dbReference type="Proteomes" id="UP001165586">
    <property type="component" value="Unassembled WGS sequence"/>
</dbReference>
<reference evidence="1" key="1">
    <citation type="submission" date="2022-08" db="EMBL/GenBank/DDBJ databases">
        <authorList>
            <person name="Deng Y."/>
            <person name="Han X.-F."/>
            <person name="Zhang Y.-Q."/>
        </authorList>
    </citation>
    <scope>NUCLEOTIDE SEQUENCE</scope>
    <source>
        <strain evidence="1">CPCC 203386</strain>
    </source>
</reference>
<name>A0ABT2H917_9MICO</name>
<comment type="caution">
    <text evidence="1">The sequence shown here is derived from an EMBL/GenBank/DDBJ whole genome shotgun (WGS) entry which is preliminary data.</text>
</comment>
<dbReference type="EMBL" id="JANLCJ010000029">
    <property type="protein sequence ID" value="MCS5736439.1"/>
    <property type="molecule type" value="Genomic_DNA"/>
</dbReference>
<proteinExistence type="predicted"/>
<organism evidence="1 2">
    <name type="scientific">Herbiconiux daphne</name>
    <dbReference type="NCBI Taxonomy" id="2970914"/>
    <lineage>
        <taxon>Bacteria</taxon>
        <taxon>Bacillati</taxon>
        <taxon>Actinomycetota</taxon>
        <taxon>Actinomycetes</taxon>
        <taxon>Micrococcales</taxon>
        <taxon>Microbacteriaceae</taxon>
        <taxon>Herbiconiux</taxon>
    </lineage>
</organism>
<sequence>MDKARFVISVRQAISAANHKLDVMVKPDVVIKEYRKSVLELLELFKRYNSNFTDNQWAGKIANQQIAFTMADANDVMYLRIRLSQKERSLPSIIELTKGKVLK</sequence>
<dbReference type="RefSeq" id="WP_259542378.1">
    <property type="nucleotide sequence ID" value="NZ_JANLCJ010000029.1"/>
</dbReference>
<accession>A0ABT2H917</accession>
<evidence type="ECO:0000313" key="2">
    <source>
        <dbReference type="Proteomes" id="UP001165586"/>
    </source>
</evidence>
<gene>
    <name evidence="1" type="ORF">N1032_22140</name>
</gene>